<dbReference type="SUPFAM" id="SSF81296">
    <property type="entry name" value="E set domains"/>
    <property type="match status" value="1"/>
</dbReference>
<accession>A0A3B0ZLQ6</accession>
<sequence length="105" mass="11686">MAKKKMKIRAWADKGAATVKAIVFHPMETGLRKDKATGKKIPAHFIEELSVEHNGKKVLTCIWGPAVSKNPFLSFRLKNAKKGDTLKLSWVDNKGDKDVAEAKIK</sequence>
<evidence type="ECO:0000313" key="2">
    <source>
        <dbReference type="EMBL" id="VAW94348.1"/>
    </source>
</evidence>
<dbReference type="NCBIfam" id="TIGR04490">
    <property type="entry name" value="SoxZ_true"/>
    <property type="match status" value="1"/>
</dbReference>
<organism evidence="2">
    <name type="scientific">hydrothermal vent metagenome</name>
    <dbReference type="NCBI Taxonomy" id="652676"/>
    <lineage>
        <taxon>unclassified sequences</taxon>
        <taxon>metagenomes</taxon>
        <taxon>ecological metagenomes</taxon>
    </lineage>
</organism>
<evidence type="ECO:0000259" key="1">
    <source>
        <dbReference type="Pfam" id="PF08770"/>
    </source>
</evidence>
<dbReference type="Pfam" id="PF08770">
    <property type="entry name" value="SoxZ"/>
    <property type="match status" value="1"/>
</dbReference>
<dbReference type="EMBL" id="UOFR01000026">
    <property type="protein sequence ID" value="VAW94348.1"/>
    <property type="molecule type" value="Genomic_DNA"/>
</dbReference>
<dbReference type="Gene3D" id="2.60.40.10">
    <property type="entry name" value="Immunoglobulins"/>
    <property type="match status" value="1"/>
</dbReference>
<dbReference type="InterPro" id="IPR014756">
    <property type="entry name" value="Ig_E-set"/>
</dbReference>
<reference evidence="2" key="1">
    <citation type="submission" date="2018-06" db="EMBL/GenBank/DDBJ databases">
        <authorList>
            <person name="Zhirakovskaya E."/>
        </authorList>
    </citation>
    <scope>NUCLEOTIDE SEQUENCE</scope>
</reference>
<dbReference type="InterPro" id="IPR014880">
    <property type="entry name" value="SoxZ_dom"/>
</dbReference>
<proteinExistence type="predicted"/>
<dbReference type="AlphaFoldDB" id="A0A3B0ZLQ6"/>
<name>A0A3B0ZLQ6_9ZZZZ</name>
<dbReference type="InterPro" id="IPR013783">
    <property type="entry name" value="Ig-like_fold"/>
</dbReference>
<dbReference type="InterPro" id="IPR030995">
    <property type="entry name" value="SoxZ"/>
</dbReference>
<protein>
    <submittedName>
        <fullName evidence="2">Sulfur oxidation protein SoxZ</fullName>
    </submittedName>
</protein>
<gene>
    <name evidence="2" type="ORF">MNBD_GAMMA21-765</name>
</gene>
<feature type="domain" description="Sulphur oxidation protein SoxZ" evidence="1">
    <location>
        <begin position="10"/>
        <end position="102"/>
    </location>
</feature>